<dbReference type="Proteomes" id="UP000501003">
    <property type="component" value="Chromosome"/>
</dbReference>
<evidence type="ECO:0000313" key="4">
    <source>
        <dbReference type="Proteomes" id="UP000501003"/>
    </source>
</evidence>
<feature type="region of interest" description="Disordered" evidence="1">
    <location>
        <begin position="71"/>
        <end position="98"/>
    </location>
</feature>
<keyword evidence="2" id="KW-1133">Transmembrane helix</keyword>
<protein>
    <submittedName>
        <fullName evidence="3">Uncharacterized protein</fullName>
    </submittedName>
</protein>
<evidence type="ECO:0000313" key="3">
    <source>
        <dbReference type="EMBL" id="QKJ24984.1"/>
    </source>
</evidence>
<keyword evidence="2" id="KW-0472">Membrane</keyword>
<gene>
    <name evidence="3" type="ORF">HRU87_01935</name>
</gene>
<dbReference type="RefSeq" id="WP_173493281.1">
    <property type="nucleotide sequence ID" value="NZ_CP054056.1"/>
</dbReference>
<name>A0A7D4PWY1_9MICO</name>
<dbReference type="KEGG" id="aqg:HRU87_01935"/>
<dbReference type="EMBL" id="CP054056">
    <property type="protein sequence ID" value="QKJ24984.1"/>
    <property type="molecule type" value="Genomic_DNA"/>
</dbReference>
<dbReference type="AlphaFoldDB" id="A0A7D4PWY1"/>
<keyword evidence="2" id="KW-0812">Transmembrane</keyword>
<proteinExistence type="predicted"/>
<keyword evidence="4" id="KW-1185">Reference proteome</keyword>
<accession>A0A7D4PWY1</accession>
<feature type="transmembrane region" description="Helical" evidence="2">
    <location>
        <begin position="29"/>
        <end position="48"/>
    </location>
</feature>
<sequence>MNLLMLLLTEATTTPTPVPDDTYNSPGTIGFLATFGITAIAVGLFFDMNRRVRRTRYRTEIRQKLAAEELANLEVAKPERPAPPAKPSRANPESDPNQ</sequence>
<organism evidence="3 4">
    <name type="scientific">Aquiluna borgnonia</name>
    <dbReference type="NCBI Taxonomy" id="2499157"/>
    <lineage>
        <taxon>Bacteria</taxon>
        <taxon>Bacillati</taxon>
        <taxon>Actinomycetota</taxon>
        <taxon>Actinomycetes</taxon>
        <taxon>Micrococcales</taxon>
        <taxon>Microbacteriaceae</taxon>
        <taxon>Luna cluster</taxon>
        <taxon>Luna-1 subcluster</taxon>
        <taxon>Aquiluna</taxon>
    </lineage>
</organism>
<evidence type="ECO:0000256" key="2">
    <source>
        <dbReference type="SAM" id="Phobius"/>
    </source>
</evidence>
<evidence type="ECO:0000256" key="1">
    <source>
        <dbReference type="SAM" id="MobiDB-lite"/>
    </source>
</evidence>
<reference evidence="3 4" key="1">
    <citation type="submission" date="2020-05" db="EMBL/GenBank/DDBJ databases">
        <title>Aquirufa sp. strain 15G-AUS-rot a new Aquirufa species.</title>
        <authorList>
            <person name="Pitt A."/>
            <person name="Hahn M.W."/>
        </authorList>
    </citation>
    <scope>NUCLEOTIDE SEQUENCE [LARGE SCALE GENOMIC DNA]</scope>
    <source>
        <strain evidence="3 4">15G-AUS-rot</strain>
    </source>
</reference>